<dbReference type="InterPro" id="IPR036942">
    <property type="entry name" value="Beta-barrel_TonB_sf"/>
</dbReference>
<dbReference type="Gene3D" id="2.170.130.10">
    <property type="entry name" value="TonB-dependent receptor, plug domain"/>
    <property type="match status" value="1"/>
</dbReference>
<name>A0A7W4Z7K0_9GAMM</name>
<evidence type="ECO:0000256" key="13">
    <source>
        <dbReference type="RuleBase" id="RU003357"/>
    </source>
</evidence>
<evidence type="ECO:0000256" key="12">
    <source>
        <dbReference type="PROSITE-ProRule" id="PRU01360"/>
    </source>
</evidence>
<dbReference type="SUPFAM" id="SSF56935">
    <property type="entry name" value="Porins"/>
    <property type="match status" value="1"/>
</dbReference>
<sequence>MREQEVVRQGENSRARNPFAPSLLALAVAGVGVIVQPALADDLLELEEVMVTASPRPVSKMESSTSVSSMNTDDLANYAPRSTAEAFRNIPGIRAEASGGEGNANIAVRGLPVASGGAKFLQLQEDGLPVMQFGDIAFGNADIFLRLDSTVGRVESIRGGSASTFASNSPGGVINVISKTGEEAIGSASATVGLDYDSVRTDFEYGGPLADGWRYHVGGFYREGDGPRDAGYTGNSGGQIKANLTREFDNGYARVYFKHLDDKAVSYMPMPARAGGGSITGYDILEDTLQTPLLKTNLGIGDDGNTRRSDITDGMHPVYTAVGTELSFDLADSWTVTDRFRKAFVDGGFNTPFPAEIGDAQGITESIGGAGATLVYANGSQAGSALNGNGLAMRMHLFDVEYNDFGSYTNDLKISKAFDSATLTFGYYAASQTIDMSWLWNSYLMEVKGDKAALLDVVDADGNLQTDNGLLAYGVPFWGNCCTRNYDTEYDIRAPYVSLEWLLGDLTLDASLRHDSGSADGSYAGTVQMADVDVNGDGTISVPEQSVSFVDNDNALPVDYDWSYTSYSVGANYLLTEDLAVFGRLSHGGRANADRLLFGPNVLTDGGLLDDNAAVDEVDQVETGVKYRRDNLGLFVTAFYAETEEQNFEATTQTFFDRDYKAQGVEFEGSYQMGDFNLSGSVTWTDAEIASDKLNPSLEGNTPRRQADWIYALTPSYTTDRYSVGVNIIGTSDAYAQDNNGLKFDTYTQANLFANYFITPAVSVSLNVNNLFDEEGLTEAEEGSMTENGIIRARSINGRTSSVTFKYEF</sequence>
<evidence type="ECO:0000259" key="15">
    <source>
        <dbReference type="Pfam" id="PF07715"/>
    </source>
</evidence>
<dbReference type="InterPro" id="IPR012910">
    <property type="entry name" value="Plug_dom"/>
</dbReference>
<evidence type="ECO:0000256" key="3">
    <source>
        <dbReference type="ARBA" id="ARBA00022452"/>
    </source>
</evidence>
<evidence type="ECO:0000256" key="8">
    <source>
        <dbReference type="ARBA" id="ARBA00023065"/>
    </source>
</evidence>
<evidence type="ECO:0000256" key="6">
    <source>
        <dbReference type="ARBA" id="ARBA00022729"/>
    </source>
</evidence>
<evidence type="ECO:0000259" key="14">
    <source>
        <dbReference type="Pfam" id="PF00593"/>
    </source>
</evidence>
<gene>
    <name evidence="16" type="ORF">FHS09_000400</name>
</gene>
<evidence type="ECO:0000256" key="10">
    <source>
        <dbReference type="ARBA" id="ARBA00023136"/>
    </source>
</evidence>
<evidence type="ECO:0000256" key="5">
    <source>
        <dbReference type="ARBA" id="ARBA00022692"/>
    </source>
</evidence>
<dbReference type="PANTHER" id="PTHR32552">
    <property type="entry name" value="FERRICHROME IRON RECEPTOR-RELATED"/>
    <property type="match status" value="1"/>
</dbReference>
<comment type="caution">
    <text evidence="16">The sequence shown here is derived from an EMBL/GenBank/DDBJ whole genome shotgun (WGS) entry which is preliminary data.</text>
</comment>
<feature type="domain" description="TonB-dependent receptor-like beta-barrel" evidence="14">
    <location>
        <begin position="312"/>
        <end position="771"/>
    </location>
</feature>
<evidence type="ECO:0000256" key="7">
    <source>
        <dbReference type="ARBA" id="ARBA00023004"/>
    </source>
</evidence>
<reference evidence="16 17" key="1">
    <citation type="submission" date="2020-08" db="EMBL/GenBank/DDBJ databases">
        <title>Genomic Encyclopedia of Type Strains, Phase III (KMG-III): the genomes of soil and plant-associated and newly described type strains.</title>
        <authorList>
            <person name="Whitman W."/>
        </authorList>
    </citation>
    <scope>NUCLEOTIDE SEQUENCE [LARGE SCALE GENOMIC DNA]</scope>
    <source>
        <strain evidence="16 17">CECT 8799</strain>
    </source>
</reference>
<comment type="subcellular location">
    <subcellularLocation>
        <location evidence="1 12">Cell outer membrane</location>
        <topology evidence="1 12">Multi-pass membrane protein</topology>
    </subcellularLocation>
</comment>
<keyword evidence="4" id="KW-0410">Iron transport</keyword>
<keyword evidence="10 12" id="KW-0472">Membrane</keyword>
<evidence type="ECO:0000313" key="16">
    <source>
        <dbReference type="EMBL" id="MBB3059592.1"/>
    </source>
</evidence>
<feature type="domain" description="TonB-dependent receptor plug" evidence="15">
    <location>
        <begin position="60"/>
        <end position="173"/>
    </location>
</feature>
<keyword evidence="2 12" id="KW-0813">Transport</keyword>
<evidence type="ECO:0000256" key="2">
    <source>
        <dbReference type="ARBA" id="ARBA00022448"/>
    </source>
</evidence>
<dbReference type="GO" id="GO:0015344">
    <property type="term" value="F:siderophore uptake transmembrane transporter activity"/>
    <property type="evidence" value="ECO:0007669"/>
    <property type="project" value="TreeGrafter"/>
</dbReference>
<keyword evidence="11 12" id="KW-0998">Cell outer membrane</keyword>
<keyword evidence="17" id="KW-1185">Reference proteome</keyword>
<dbReference type="InterPro" id="IPR039426">
    <property type="entry name" value="TonB-dep_rcpt-like"/>
</dbReference>
<keyword evidence="3 12" id="KW-1134">Transmembrane beta strand</keyword>
<dbReference type="InterPro" id="IPR000531">
    <property type="entry name" value="Beta-barrel_TonB"/>
</dbReference>
<accession>A0A7W4Z7K0</accession>
<evidence type="ECO:0000256" key="11">
    <source>
        <dbReference type="ARBA" id="ARBA00023237"/>
    </source>
</evidence>
<protein>
    <submittedName>
        <fullName evidence="16">Outer membrane receptor protein involved in Fe transport</fullName>
    </submittedName>
</protein>
<dbReference type="Gene3D" id="2.40.170.20">
    <property type="entry name" value="TonB-dependent receptor, beta-barrel domain"/>
    <property type="match status" value="1"/>
</dbReference>
<keyword evidence="6" id="KW-0732">Signal</keyword>
<keyword evidence="8" id="KW-0406">Ion transport</keyword>
<dbReference type="Proteomes" id="UP000535937">
    <property type="component" value="Unassembled WGS sequence"/>
</dbReference>
<comment type="similarity">
    <text evidence="12 13">Belongs to the TonB-dependent receptor family.</text>
</comment>
<dbReference type="InterPro" id="IPR037066">
    <property type="entry name" value="Plug_dom_sf"/>
</dbReference>
<dbReference type="Pfam" id="PF00593">
    <property type="entry name" value="TonB_dep_Rec_b-barrel"/>
    <property type="match status" value="1"/>
</dbReference>
<keyword evidence="5 12" id="KW-0812">Transmembrane</keyword>
<dbReference type="PROSITE" id="PS52016">
    <property type="entry name" value="TONB_DEPENDENT_REC_3"/>
    <property type="match status" value="1"/>
</dbReference>
<dbReference type="EMBL" id="JACHWZ010000002">
    <property type="protein sequence ID" value="MBB3059592.1"/>
    <property type="molecule type" value="Genomic_DNA"/>
</dbReference>
<organism evidence="16 17">
    <name type="scientific">Microbulbifer rhizosphaerae</name>
    <dbReference type="NCBI Taxonomy" id="1562603"/>
    <lineage>
        <taxon>Bacteria</taxon>
        <taxon>Pseudomonadati</taxon>
        <taxon>Pseudomonadota</taxon>
        <taxon>Gammaproteobacteria</taxon>
        <taxon>Cellvibrionales</taxon>
        <taxon>Microbulbiferaceae</taxon>
        <taxon>Microbulbifer</taxon>
    </lineage>
</organism>
<keyword evidence="7" id="KW-0408">Iron</keyword>
<dbReference type="GO" id="GO:0009279">
    <property type="term" value="C:cell outer membrane"/>
    <property type="evidence" value="ECO:0007669"/>
    <property type="project" value="UniProtKB-SubCell"/>
</dbReference>
<dbReference type="AlphaFoldDB" id="A0A7W4Z7K0"/>
<dbReference type="RefSeq" id="WP_183456165.1">
    <property type="nucleotide sequence ID" value="NZ_JACHWZ010000002.1"/>
</dbReference>
<evidence type="ECO:0000256" key="9">
    <source>
        <dbReference type="ARBA" id="ARBA00023077"/>
    </source>
</evidence>
<dbReference type="PANTHER" id="PTHR32552:SF89">
    <property type="entry name" value="CATECHOLATE SIDEROPHORE RECEPTOR FIU"/>
    <property type="match status" value="1"/>
</dbReference>
<dbReference type="Pfam" id="PF07715">
    <property type="entry name" value="Plug"/>
    <property type="match status" value="1"/>
</dbReference>
<evidence type="ECO:0000256" key="4">
    <source>
        <dbReference type="ARBA" id="ARBA00022496"/>
    </source>
</evidence>
<keyword evidence="16" id="KW-0675">Receptor</keyword>
<keyword evidence="9 13" id="KW-0798">TonB box</keyword>
<evidence type="ECO:0000313" key="17">
    <source>
        <dbReference type="Proteomes" id="UP000535937"/>
    </source>
</evidence>
<proteinExistence type="inferred from homology"/>
<evidence type="ECO:0000256" key="1">
    <source>
        <dbReference type="ARBA" id="ARBA00004571"/>
    </source>
</evidence>